<comment type="subcellular location">
    <subcellularLocation>
        <location evidence="1">Membrane</location>
    </subcellularLocation>
</comment>
<comment type="caution">
    <text evidence="7">The sequence shown here is derived from an EMBL/GenBank/DDBJ whole genome shotgun (WGS) entry which is preliminary data.</text>
</comment>
<dbReference type="RefSeq" id="WP_263338546.1">
    <property type="nucleotide sequence ID" value="NZ_JAOVQO010000016.1"/>
</dbReference>
<evidence type="ECO:0000259" key="6">
    <source>
        <dbReference type="Pfam" id="PF03717"/>
    </source>
</evidence>
<sequence>MTRIPLRPLARILSAREKGENPDAIERENIRLRHEAMRDRARLRAEGRLLILGAAFVAAFVTVGAQMGLLAATEPVEPQATGMGAAIVAQRADITDRQGRILATNLVTHSLYAQPPLMVDPIRAAEELALIFPDLDAARLKKDFTSKRKFLWVKKKISPEQMQLVHEIGDPGLLFGPREMRLYPNGAIAAHILGGASFGREGVRSAEVVGTAGVEKTFDGWLRDPANGGAPLQLSLDLTIQSTVEDVLYGGMKLMNAKGATAILMDVKTGEIVAMASLPDFDPNTRPAPLTKGDPSDSPLFNRAVQGVYELGSTFKIFAVAQALDLGLVRPETMVETKGPMFWGKFKIRDFHNYGPQLSVTDVIVKSSNIGTAHIAQLIGGVRQQEFLQKLGMFDPTTVELVEAPGAKPLRPAKWPEITTLTVSYGHGVAASPLHLAAAYASLANGGTRITPTLLRRDNAETGPRLISEATSTQIRDMLRQVVVRGTASFGEVPGYAVAGKTGTADKPKRTGGGYYKDKVIATFASVFPAHDPKYVLVVSLDEPVETSGTEPRRTAGWTAVPVAAEIIRRAAPLLGLRPEVEPLADAAVTLVRN</sequence>
<dbReference type="Gene3D" id="3.40.710.10">
    <property type="entry name" value="DD-peptidase/beta-lactamase superfamily"/>
    <property type="match status" value="1"/>
</dbReference>
<evidence type="ECO:0000256" key="4">
    <source>
        <dbReference type="SAM" id="Phobius"/>
    </source>
</evidence>
<dbReference type="Proteomes" id="UP001209535">
    <property type="component" value="Unassembled WGS sequence"/>
</dbReference>
<keyword evidence="2" id="KW-0121">Carboxypeptidase</keyword>
<dbReference type="Pfam" id="PF00905">
    <property type="entry name" value="Transpeptidase"/>
    <property type="match status" value="1"/>
</dbReference>
<keyword evidence="2" id="KW-0378">Hydrolase</keyword>
<keyword evidence="8" id="KW-1185">Reference proteome</keyword>
<gene>
    <name evidence="7" type="ORF">OEZ60_16580</name>
</gene>
<dbReference type="PANTHER" id="PTHR30627:SF1">
    <property type="entry name" value="PEPTIDOGLYCAN D,D-TRANSPEPTIDASE FTSI"/>
    <property type="match status" value="1"/>
</dbReference>
<dbReference type="InterPro" id="IPR001460">
    <property type="entry name" value="PCN-bd_Tpept"/>
</dbReference>
<dbReference type="EMBL" id="JAOVQO010000016">
    <property type="protein sequence ID" value="MCU9849617.1"/>
    <property type="molecule type" value="Genomic_DNA"/>
</dbReference>
<dbReference type="PANTHER" id="PTHR30627">
    <property type="entry name" value="PEPTIDOGLYCAN D,D-TRANSPEPTIDASE"/>
    <property type="match status" value="1"/>
</dbReference>
<keyword evidence="4" id="KW-0812">Transmembrane</keyword>
<organism evidence="7 8">
    <name type="scientific">Albidovulum salinarum</name>
    <dbReference type="NCBI Taxonomy" id="2984153"/>
    <lineage>
        <taxon>Bacteria</taxon>
        <taxon>Pseudomonadati</taxon>
        <taxon>Pseudomonadota</taxon>
        <taxon>Alphaproteobacteria</taxon>
        <taxon>Rhodobacterales</taxon>
        <taxon>Paracoccaceae</taxon>
        <taxon>Albidovulum</taxon>
    </lineage>
</organism>
<dbReference type="InterPro" id="IPR036138">
    <property type="entry name" value="PBP_dimer_sf"/>
</dbReference>
<evidence type="ECO:0000256" key="1">
    <source>
        <dbReference type="ARBA" id="ARBA00004370"/>
    </source>
</evidence>
<proteinExistence type="predicted"/>
<evidence type="ECO:0000313" key="8">
    <source>
        <dbReference type="Proteomes" id="UP001209535"/>
    </source>
</evidence>
<accession>A0ABT2X6P2</accession>
<evidence type="ECO:0000256" key="2">
    <source>
        <dbReference type="ARBA" id="ARBA00022645"/>
    </source>
</evidence>
<dbReference type="SUPFAM" id="SSF56601">
    <property type="entry name" value="beta-lactamase/transpeptidase-like"/>
    <property type="match status" value="1"/>
</dbReference>
<feature type="transmembrane region" description="Helical" evidence="4">
    <location>
        <begin position="49"/>
        <end position="71"/>
    </location>
</feature>
<feature type="domain" description="Penicillin-binding protein transpeptidase" evidence="5">
    <location>
        <begin position="261"/>
        <end position="553"/>
    </location>
</feature>
<dbReference type="InterPro" id="IPR012338">
    <property type="entry name" value="Beta-lactam/transpept-like"/>
</dbReference>
<protein>
    <submittedName>
        <fullName evidence="7">Penicillin-binding protein 2</fullName>
    </submittedName>
</protein>
<evidence type="ECO:0000259" key="5">
    <source>
        <dbReference type="Pfam" id="PF00905"/>
    </source>
</evidence>
<dbReference type="Gene3D" id="3.30.450.330">
    <property type="match status" value="1"/>
</dbReference>
<feature type="domain" description="Penicillin-binding protein dimerisation" evidence="6">
    <location>
        <begin position="87"/>
        <end position="223"/>
    </location>
</feature>
<dbReference type="Gene3D" id="3.90.1310.10">
    <property type="entry name" value="Penicillin-binding protein 2a (Domain 2)"/>
    <property type="match status" value="1"/>
</dbReference>
<keyword evidence="3 4" id="KW-0472">Membrane</keyword>
<keyword evidence="2" id="KW-0645">Protease</keyword>
<evidence type="ECO:0000313" key="7">
    <source>
        <dbReference type="EMBL" id="MCU9849617.1"/>
    </source>
</evidence>
<evidence type="ECO:0000256" key="3">
    <source>
        <dbReference type="ARBA" id="ARBA00023136"/>
    </source>
</evidence>
<reference evidence="7 8" key="1">
    <citation type="submission" date="2022-10" db="EMBL/GenBank/DDBJ databases">
        <title>Defluviimonas sp. nov., isolated from ocean surface sediments.</title>
        <authorList>
            <person name="He W."/>
            <person name="Wang L."/>
            <person name="Zhang D.-F."/>
        </authorList>
    </citation>
    <scope>NUCLEOTIDE SEQUENCE [LARGE SCALE GENOMIC DNA]</scope>
    <source>
        <strain evidence="7 8">WL0024</strain>
    </source>
</reference>
<keyword evidence="4" id="KW-1133">Transmembrane helix</keyword>
<dbReference type="InterPro" id="IPR005311">
    <property type="entry name" value="PBP_dimer"/>
</dbReference>
<dbReference type="InterPro" id="IPR050515">
    <property type="entry name" value="Beta-lactam/transpept"/>
</dbReference>
<dbReference type="Pfam" id="PF03717">
    <property type="entry name" value="PBP_dimer"/>
    <property type="match status" value="1"/>
</dbReference>
<dbReference type="SUPFAM" id="SSF56519">
    <property type="entry name" value="Penicillin binding protein dimerisation domain"/>
    <property type="match status" value="1"/>
</dbReference>
<name>A0ABT2X6P2_9RHOB</name>